<feature type="transmembrane region" description="Helical" evidence="7">
    <location>
        <begin position="208"/>
        <end position="226"/>
    </location>
</feature>
<feature type="transmembrane region" description="Helical" evidence="7">
    <location>
        <begin position="114"/>
        <end position="135"/>
    </location>
</feature>
<evidence type="ECO:0000313" key="9">
    <source>
        <dbReference type="EMBL" id="CEN62126.1"/>
    </source>
</evidence>
<dbReference type="EMBL" id="CDMC01000007">
    <property type="protein sequence ID" value="CEN62126.1"/>
    <property type="molecule type" value="Genomic_DNA"/>
</dbReference>
<feature type="transmembrane region" description="Helical" evidence="7">
    <location>
        <begin position="318"/>
        <end position="341"/>
    </location>
</feature>
<evidence type="ECO:0000256" key="1">
    <source>
        <dbReference type="ARBA" id="ARBA00004477"/>
    </source>
</evidence>
<evidence type="ECO:0000256" key="7">
    <source>
        <dbReference type="SAM" id="Phobius"/>
    </source>
</evidence>
<dbReference type="PANTHER" id="PTHR22911">
    <property type="entry name" value="ACYL-MALONYL CONDENSING ENZYME-RELATED"/>
    <property type="match status" value="1"/>
</dbReference>
<protein>
    <submittedName>
        <fullName evidence="9">Putative DMT family transporter (Eurofung)</fullName>
    </submittedName>
</protein>
<feature type="region of interest" description="Disordered" evidence="6">
    <location>
        <begin position="436"/>
        <end position="455"/>
    </location>
</feature>
<dbReference type="SUPFAM" id="SSF103481">
    <property type="entry name" value="Multidrug resistance efflux transporter EmrE"/>
    <property type="match status" value="2"/>
</dbReference>
<organism evidence="9 10">
    <name type="scientific">Aspergillus calidoustus</name>
    <dbReference type="NCBI Taxonomy" id="454130"/>
    <lineage>
        <taxon>Eukaryota</taxon>
        <taxon>Fungi</taxon>
        <taxon>Dikarya</taxon>
        <taxon>Ascomycota</taxon>
        <taxon>Pezizomycotina</taxon>
        <taxon>Eurotiomycetes</taxon>
        <taxon>Eurotiomycetidae</taxon>
        <taxon>Eurotiales</taxon>
        <taxon>Aspergillaceae</taxon>
        <taxon>Aspergillus</taxon>
        <taxon>Aspergillus subgen. Nidulantes</taxon>
    </lineage>
</organism>
<dbReference type="AlphaFoldDB" id="A0A0U5CR26"/>
<feature type="transmembrane region" description="Helical" evidence="7">
    <location>
        <begin position="147"/>
        <end position="166"/>
    </location>
</feature>
<evidence type="ECO:0000259" key="8">
    <source>
        <dbReference type="Pfam" id="PF00892"/>
    </source>
</evidence>
<gene>
    <name evidence="9" type="ORF">ASPCAL08765</name>
</gene>
<comment type="subcellular location">
    <subcellularLocation>
        <location evidence="1">Endoplasmic reticulum membrane</location>
        <topology evidence="1">Multi-pass membrane protein</topology>
    </subcellularLocation>
</comment>
<dbReference type="OMA" id="WYSMMYI"/>
<accession>A0A0U5CR26</accession>
<dbReference type="OrthoDB" id="306876at2759"/>
<feature type="compositionally biased region" description="Basic and acidic residues" evidence="6">
    <location>
        <begin position="369"/>
        <end position="379"/>
    </location>
</feature>
<dbReference type="Proteomes" id="UP000054771">
    <property type="component" value="Unassembled WGS sequence"/>
</dbReference>
<feature type="transmembrane region" description="Helical" evidence="7">
    <location>
        <begin position="284"/>
        <end position="306"/>
    </location>
</feature>
<evidence type="ECO:0000256" key="6">
    <source>
        <dbReference type="SAM" id="MobiDB-lite"/>
    </source>
</evidence>
<evidence type="ECO:0000256" key="5">
    <source>
        <dbReference type="ARBA" id="ARBA00023136"/>
    </source>
</evidence>
<keyword evidence="10" id="KW-1185">Reference proteome</keyword>
<keyword evidence="2 7" id="KW-0812">Transmembrane</keyword>
<keyword evidence="4 7" id="KW-1133">Transmembrane helix</keyword>
<reference evidence="10" key="1">
    <citation type="journal article" date="2016" name="Genome Announc.">
        <title>Draft genome sequences of fungus Aspergillus calidoustus.</title>
        <authorList>
            <person name="Horn F."/>
            <person name="Linde J."/>
            <person name="Mattern D.J."/>
            <person name="Walther G."/>
            <person name="Guthke R."/>
            <person name="Scherlach K."/>
            <person name="Martin K."/>
            <person name="Brakhage A.A."/>
            <person name="Petzke L."/>
            <person name="Valiante V."/>
        </authorList>
    </citation>
    <scope>NUCLEOTIDE SEQUENCE [LARGE SCALE GENOMIC DNA]</scope>
    <source>
        <strain evidence="10">SF006504</strain>
    </source>
</reference>
<evidence type="ECO:0000313" key="10">
    <source>
        <dbReference type="Proteomes" id="UP000054771"/>
    </source>
</evidence>
<evidence type="ECO:0000256" key="4">
    <source>
        <dbReference type="ARBA" id="ARBA00022989"/>
    </source>
</evidence>
<feature type="transmembrane region" description="Helical" evidence="7">
    <location>
        <begin position="252"/>
        <end position="272"/>
    </location>
</feature>
<dbReference type="InterPro" id="IPR000620">
    <property type="entry name" value="EamA_dom"/>
</dbReference>
<name>A0A0U5CR26_ASPCI</name>
<evidence type="ECO:0000256" key="3">
    <source>
        <dbReference type="ARBA" id="ARBA00022824"/>
    </source>
</evidence>
<feature type="transmembrane region" description="Helical" evidence="7">
    <location>
        <begin position="390"/>
        <end position="407"/>
    </location>
</feature>
<dbReference type="PANTHER" id="PTHR22911:SF6">
    <property type="entry name" value="SOLUTE CARRIER FAMILY 35 MEMBER G1"/>
    <property type="match status" value="1"/>
</dbReference>
<evidence type="ECO:0000256" key="2">
    <source>
        <dbReference type="ARBA" id="ARBA00022692"/>
    </source>
</evidence>
<feature type="transmembrane region" description="Helical" evidence="7">
    <location>
        <begin position="178"/>
        <end position="196"/>
    </location>
</feature>
<keyword evidence="5 7" id="KW-0472">Membrane</keyword>
<dbReference type="InterPro" id="IPR037185">
    <property type="entry name" value="EmrE-like"/>
</dbReference>
<feature type="region of interest" description="Disordered" evidence="6">
    <location>
        <begin position="349"/>
        <end position="385"/>
    </location>
</feature>
<feature type="region of interest" description="Disordered" evidence="6">
    <location>
        <begin position="1"/>
        <end position="63"/>
    </location>
</feature>
<dbReference type="GO" id="GO:0016020">
    <property type="term" value="C:membrane"/>
    <property type="evidence" value="ECO:0007669"/>
    <property type="project" value="UniProtKB-SubCell"/>
</dbReference>
<proteinExistence type="predicted"/>
<sequence>MASISPPPGRGDSRSLSPAGFGNSFHDQEEGERTPLLQAQDGISPSPSPFLEQLPESSGPTPSWTEKVLGNATDFWLQGKGMILVMMSQFFGASMNVMTQVLELKGRDGKGFKPFQILFARMSITVVASYLYMWWAKVPQPFGNRSVLPLLLFRAAGGFWGVYGLYYSVQYLPLSEATVLTFLAPILSCYACSIFLPGEVFTRKQQAAGFVALIGVLLIARPFAFLQSGENDVGSIEVQRDMPGDADQGHRVLAVIMAMIGVLGATSAYTSIRLIGQRCHPLVSVTYFSLFTTIVSAIAIIAMPSIPLELPGTFVEWILLVALGICGFLLQFLLTAGLSYVPPPPRIRKRSASHAMSRPHSQHISNGEEVSKPEPDTTNKRSSSGTRATTMLYTQMLFALFYDSAVWGSTLSTVSWIGSGLILCSALYVALAREPPQSAPAHADSGGESSGSGTR</sequence>
<dbReference type="Pfam" id="PF00892">
    <property type="entry name" value="EamA"/>
    <property type="match status" value="1"/>
</dbReference>
<dbReference type="STRING" id="454130.A0A0U5CR26"/>
<feature type="domain" description="EamA" evidence="8">
    <location>
        <begin position="80"/>
        <end position="220"/>
    </location>
</feature>
<keyword evidence="3" id="KW-0256">Endoplasmic reticulum</keyword>